<accession>A0A417Z7F3</accession>
<evidence type="ECO:0000313" key="3">
    <source>
        <dbReference type="Proteomes" id="UP000285376"/>
    </source>
</evidence>
<gene>
    <name evidence="2" type="ORF">D1832_04900</name>
</gene>
<dbReference type="Proteomes" id="UP000285376">
    <property type="component" value="Unassembled WGS sequence"/>
</dbReference>
<reference evidence="2 3" key="1">
    <citation type="submission" date="2018-08" db="EMBL/GenBank/DDBJ databases">
        <title>Whole genome sequence analysis of Dermacoccus abyssi bacteria isolated from Deep Mariana trench Micromonospora spp reveals genes involved in the environmental adaptation and production of secondary metabolites.</title>
        <authorList>
            <person name="Abdel-Mageed W.M."/>
            <person name="Lehri B."/>
            <person name="Nouioui I."/>
            <person name="Goodfellow I."/>
            <person name="Jaspars M."/>
            <person name="Karlyshev A."/>
        </authorList>
    </citation>
    <scope>NUCLEOTIDE SEQUENCE [LARGE SCALE GENOMIC DNA]</scope>
    <source>
        <strain evidence="2 3">MT1.1</strain>
    </source>
</reference>
<proteinExistence type="predicted"/>
<dbReference type="Gene3D" id="3.40.960.10">
    <property type="entry name" value="VSR Endonuclease"/>
    <property type="match status" value="1"/>
</dbReference>
<dbReference type="RefSeq" id="WP_118912871.1">
    <property type="nucleotide sequence ID" value="NZ_CBCRVH010000003.1"/>
</dbReference>
<organism evidence="2 3">
    <name type="scientific">Dermacoccus abyssi</name>
    <dbReference type="NCBI Taxonomy" id="322596"/>
    <lineage>
        <taxon>Bacteria</taxon>
        <taxon>Bacillati</taxon>
        <taxon>Actinomycetota</taxon>
        <taxon>Actinomycetes</taxon>
        <taxon>Micrococcales</taxon>
        <taxon>Dermacoccaceae</taxon>
        <taxon>Dermacoccus</taxon>
    </lineage>
</organism>
<comment type="caution">
    <text evidence="2">The sequence shown here is derived from an EMBL/GenBank/DDBJ whole genome shotgun (WGS) entry which is preliminary data.</text>
</comment>
<evidence type="ECO:0000313" key="2">
    <source>
        <dbReference type="EMBL" id="RHW46585.1"/>
    </source>
</evidence>
<feature type="domain" description="DUF559" evidence="1">
    <location>
        <begin position="241"/>
        <end position="302"/>
    </location>
</feature>
<sequence length="311" mass="34052">MPAAPLPPYLARRLADGLTYVTRRDLASAGIDVSTLRAWRRAGFVTSYSYGAYGIVDPCAADMDHFAARRLHHVRRCEALLQTLPGAHLIGGSALVAHRLAVLRFPDRIEVARRPRVQSRRDDFVCRRAWGEAPEQVDGLGVQAAAEAAIEVAAHEGLRAGVVSADSYLFEGGTPGELESALVAYGRKAGVGQARAVVELADGAIESAGESLLRLICRDAGIAVIPQVEIWDDESLPFARVDFLVEGTRVVLEFDGMVKYTHPEALRAEKRREMRLRRLGYVVVRFTWSDLSAPVRVVRTIREAMAVTRAA</sequence>
<dbReference type="AlphaFoldDB" id="A0A417Z7F3"/>
<dbReference type="InterPro" id="IPR007569">
    <property type="entry name" value="DUF559"/>
</dbReference>
<dbReference type="EMBL" id="QWLM01000004">
    <property type="protein sequence ID" value="RHW46585.1"/>
    <property type="molecule type" value="Genomic_DNA"/>
</dbReference>
<name>A0A417Z7F3_9MICO</name>
<evidence type="ECO:0000259" key="1">
    <source>
        <dbReference type="Pfam" id="PF04480"/>
    </source>
</evidence>
<dbReference type="Pfam" id="PF04480">
    <property type="entry name" value="DUF559"/>
    <property type="match status" value="1"/>
</dbReference>
<protein>
    <submittedName>
        <fullName evidence="2">DUF559 domain-containing protein</fullName>
    </submittedName>
</protein>